<dbReference type="RefSeq" id="XP_012196258.1">
    <property type="nucleotide sequence ID" value="XM_012340868.1"/>
</dbReference>
<proteinExistence type="predicted"/>
<dbReference type="OMA" id="AARDMYV"/>
<keyword evidence="3" id="KW-1185">Reference proteome</keyword>
<evidence type="ECO:0000313" key="3">
    <source>
        <dbReference type="Proteomes" id="UP000030745"/>
    </source>
</evidence>
<feature type="compositionally biased region" description="Low complexity" evidence="1">
    <location>
        <begin position="179"/>
        <end position="189"/>
    </location>
</feature>
<dbReference type="OrthoDB" id="70173at2759"/>
<dbReference type="KEGG" id="spar:SPRG_19375"/>
<dbReference type="GeneID" id="24140768"/>
<evidence type="ECO:0000313" key="2">
    <source>
        <dbReference type="EMBL" id="KDO33081.1"/>
    </source>
</evidence>
<accession>A0A067D2V6</accession>
<protein>
    <submittedName>
        <fullName evidence="2">Uncharacterized protein</fullName>
    </submittedName>
</protein>
<name>A0A067D2V6_SAPPC</name>
<organism evidence="2 3">
    <name type="scientific">Saprolegnia parasitica (strain CBS 223.65)</name>
    <dbReference type="NCBI Taxonomy" id="695850"/>
    <lineage>
        <taxon>Eukaryota</taxon>
        <taxon>Sar</taxon>
        <taxon>Stramenopiles</taxon>
        <taxon>Oomycota</taxon>
        <taxon>Saprolegniomycetes</taxon>
        <taxon>Saprolegniales</taxon>
        <taxon>Saprolegniaceae</taxon>
        <taxon>Saprolegnia</taxon>
    </lineage>
</organism>
<dbReference type="VEuPathDB" id="FungiDB:SPRG_19375"/>
<feature type="compositionally biased region" description="Basic residues" evidence="1">
    <location>
        <begin position="169"/>
        <end position="178"/>
    </location>
</feature>
<dbReference type="Proteomes" id="UP000030745">
    <property type="component" value="Unassembled WGS sequence"/>
</dbReference>
<sequence>MEPLRKDLEFPDGRAALQYVQDYALAQKKSVKVARSGGGHKLVLCTSDGCSFRVQLYQRKPSPNVWYVSTFTSTHLDSCTSVPMPTQRQLEALPTLQEAIDADPTIAVRSLQTLLHATDVVAHVSEKKLSRAVAKMQEVQIQAARDMYVRSVECLTKLDPGFLGLPAGPKKRGRKRKLPAAATSETATSTNCPEITAVDL</sequence>
<dbReference type="AlphaFoldDB" id="A0A067D2V6"/>
<dbReference type="EMBL" id="KK583193">
    <property type="protein sequence ID" value="KDO33081.1"/>
    <property type="molecule type" value="Genomic_DNA"/>
</dbReference>
<gene>
    <name evidence="2" type="ORF">SPRG_19375</name>
</gene>
<feature type="region of interest" description="Disordered" evidence="1">
    <location>
        <begin position="166"/>
        <end position="189"/>
    </location>
</feature>
<reference evidence="2 3" key="1">
    <citation type="journal article" date="2013" name="PLoS Genet.">
        <title>Distinctive expansion of potential virulence genes in the genome of the oomycete fish pathogen Saprolegnia parasitica.</title>
        <authorList>
            <person name="Jiang R.H."/>
            <person name="de Bruijn I."/>
            <person name="Haas B.J."/>
            <person name="Belmonte R."/>
            <person name="Lobach L."/>
            <person name="Christie J."/>
            <person name="van den Ackerveken G."/>
            <person name="Bottin A."/>
            <person name="Bulone V."/>
            <person name="Diaz-Moreno S.M."/>
            <person name="Dumas B."/>
            <person name="Fan L."/>
            <person name="Gaulin E."/>
            <person name="Govers F."/>
            <person name="Grenville-Briggs L.J."/>
            <person name="Horner N.R."/>
            <person name="Levin J.Z."/>
            <person name="Mammella M."/>
            <person name="Meijer H.J."/>
            <person name="Morris P."/>
            <person name="Nusbaum C."/>
            <person name="Oome S."/>
            <person name="Phillips A.J."/>
            <person name="van Rooyen D."/>
            <person name="Rzeszutek E."/>
            <person name="Saraiva M."/>
            <person name="Secombes C.J."/>
            <person name="Seidl M.F."/>
            <person name="Snel B."/>
            <person name="Stassen J.H."/>
            <person name="Sykes S."/>
            <person name="Tripathy S."/>
            <person name="van den Berg H."/>
            <person name="Vega-Arreguin J.C."/>
            <person name="Wawra S."/>
            <person name="Young S.K."/>
            <person name="Zeng Q."/>
            <person name="Dieguez-Uribeondo J."/>
            <person name="Russ C."/>
            <person name="Tyler B.M."/>
            <person name="van West P."/>
        </authorList>
    </citation>
    <scope>NUCLEOTIDE SEQUENCE [LARGE SCALE GENOMIC DNA]</scope>
    <source>
        <strain evidence="2 3">CBS 223.65</strain>
    </source>
</reference>
<evidence type="ECO:0000256" key="1">
    <source>
        <dbReference type="SAM" id="MobiDB-lite"/>
    </source>
</evidence>